<dbReference type="RefSeq" id="WP_307903634.1">
    <property type="nucleotide sequence ID" value="NZ_AP027059.1"/>
</dbReference>
<evidence type="ECO:0000313" key="2">
    <source>
        <dbReference type="Proteomes" id="UP001321582"/>
    </source>
</evidence>
<evidence type="ECO:0000313" key="1">
    <source>
        <dbReference type="EMBL" id="BDU50778.1"/>
    </source>
</evidence>
<dbReference type="Proteomes" id="UP001321582">
    <property type="component" value="Chromosome"/>
</dbReference>
<gene>
    <name evidence="1" type="ORF">HLVA_13470</name>
</gene>
<dbReference type="KEGG" id="haby:HLVA_13470"/>
<protein>
    <recommendedName>
        <fullName evidence="3">Winged helix-turn-helix domain-containing protein</fullName>
    </recommendedName>
</protein>
<reference evidence="1 2" key="1">
    <citation type="submission" date="2022-11" db="EMBL/GenBank/DDBJ databases">
        <title>Haliovirga abyssi gen. nov., sp. nov., a mesophilic fermentative bacterium isolated from the Iheya North hydrothermal field and the proposal of Haliovirgaceae fam. nov.</title>
        <authorList>
            <person name="Miyazaki U."/>
            <person name="Tame A."/>
            <person name="Miyazaki J."/>
            <person name="Takai K."/>
            <person name="Sawayama S."/>
            <person name="Kitajima M."/>
            <person name="Okamoto A."/>
            <person name="Nakagawa S."/>
        </authorList>
    </citation>
    <scope>NUCLEOTIDE SEQUENCE [LARGE SCALE GENOMIC DNA]</scope>
    <source>
        <strain evidence="1 2">IC12</strain>
    </source>
</reference>
<keyword evidence="2" id="KW-1185">Reference proteome</keyword>
<dbReference type="EMBL" id="AP027059">
    <property type="protein sequence ID" value="BDU50778.1"/>
    <property type="molecule type" value="Genomic_DNA"/>
</dbReference>
<sequence length="68" mass="7671">MKYSFEKTGAAAGKVWNYLNENGATGIKAMVDNSELKKDEVLLALGWLFREEKIGSEKKGRTIVFFLK</sequence>
<dbReference type="InterPro" id="IPR036388">
    <property type="entry name" value="WH-like_DNA-bd_sf"/>
</dbReference>
<dbReference type="AlphaFoldDB" id="A0AAU9D863"/>
<dbReference type="InterPro" id="IPR019707">
    <property type="entry name" value="DUF2582"/>
</dbReference>
<evidence type="ECO:0008006" key="3">
    <source>
        <dbReference type="Google" id="ProtNLM"/>
    </source>
</evidence>
<dbReference type="Gene3D" id="1.10.10.10">
    <property type="entry name" value="Winged helix-like DNA-binding domain superfamily/Winged helix DNA-binding domain"/>
    <property type="match status" value="1"/>
</dbReference>
<dbReference type="Pfam" id="PF10771">
    <property type="entry name" value="DUF2582"/>
    <property type="match status" value="1"/>
</dbReference>
<organism evidence="1 2">
    <name type="scientific">Haliovirga abyssi</name>
    <dbReference type="NCBI Taxonomy" id="2996794"/>
    <lineage>
        <taxon>Bacteria</taxon>
        <taxon>Fusobacteriati</taxon>
        <taxon>Fusobacteriota</taxon>
        <taxon>Fusobacteriia</taxon>
        <taxon>Fusobacteriales</taxon>
        <taxon>Haliovirgaceae</taxon>
        <taxon>Haliovirga</taxon>
    </lineage>
</organism>
<accession>A0AAU9D863</accession>
<name>A0AAU9D863_9FUSO</name>
<proteinExistence type="predicted"/>